<proteinExistence type="predicted"/>
<feature type="transmembrane region" description="Helical" evidence="2">
    <location>
        <begin position="185"/>
        <end position="204"/>
    </location>
</feature>
<organism evidence="3 4">
    <name type="scientific">Tilletia caries</name>
    <name type="common">wheat bunt fungus</name>
    <dbReference type="NCBI Taxonomy" id="13290"/>
    <lineage>
        <taxon>Eukaryota</taxon>
        <taxon>Fungi</taxon>
        <taxon>Dikarya</taxon>
        <taxon>Basidiomycota</taxon>
        <taxon>Ustilaginomycotina</taxon>
        <taxon>Exobasidiomycetes</taxon>
        <taxon>Tilletiales</taxon>
        <taxon>Tilletiaceae</taxon>
        <taxon>Tilletia</taxon>
    </lineage>
</organism>
<name>A0A177V998_9BASI</name>
<feature type="region of interest" description="Disordered" evidence="1">
    <location>
        <begin position="322"/>
        <end position="343"/>
    </location>
</feature>
<feature type="region of interest" description="Disordered" evidence="1">
    <location>
        <begin position="481"/>
        <end position="516"/>
    </location>
</feature>
<evidence type="ECO:0000256" key="2">
    <source>
        <dbReference type="SAM" id="Phobius"/>
    </source>
</evidence>
<keyword evidence="2" id="KW-1133">Transmembrane helix</keyword>
<protein>
    <submittedName>
        <fullName evidence="3">Uncharacterized protein</fullName>
    </submittedName>
</protein>
<feature type="transmembrane region" description="Helical" evidence="2">
    <location>
        <begin position="363"/>
        <end position="388"/>
    </location>
</feature>
<gene>
    <name evidence="3" type="ORF">A4X03_0g4071</name>
</gene>
<feature type="transmembrane region" description="Helical" evidence="2">
    <location>
        <begin position="53"/>
        <end position="77"/>
    </location>
</feature>
<sequence length="564" mass="62591">MDLYLRFDLPPPPPPTFFSRDHSATRARFPEFQDAAELQDFIQVMVCWDYPQWVVITFIISLVLLSIFLAVCLVVIIERVRRGASWILRFGQGEKRALIVPHAQNGWTFSVSIYFLLVLACVCDVYVSTREHKPIQHIPLWVICLFTPLAMGVWLQLWGIFLAAMPQQLTGEFTSYKVPARVMNTVCLCFPPLAFTILMVPTAISDYHWHRVATKDWPAFQHRYQDETELSREMLVDAQKIWNHLLRFSFMMSVACMTWVIICVGMTAVYVWINWRTISSLRSFLATQKPTSASSASADKAPSPTVRMVDIRAQGAGVRYSPPQTIMDRTKDDPTHQDTSLTRQTESAGGLVKKMGHQAAQKVLTYFTVQCICIFAGGICLQCLAAGVAATHYPEMERHSRCLVLPTALAVCCYITLFFGAIMLASVAYSSLEQSFLPLLQASVSAKARLYRGGIGNLAAKRSSATSEAEGGLEAALRSTANLEGDPPHSDHGHARTTTTTLARCPSPGLPSKPSTATLRCSHGLYSTSPGDGAATLPKMLYFSNRSFASDQEPVFKSRTPPIS</sequence>
<evidence type="ECO:0000313" key="4">
    <source>
        <dbReference type="Proteomes" id="UP000077671"/>
    </source>
</evidence>
<keyword evidence="2" id="KW-0812">Transmembrane</keyword>
<evidence type="ECO:0000256" key="1">
    <source>
        <dbReference type="SAM" id="MobiDB-lite"/>
    </source>
</evidence>
<reference evidence="3" key="2">
    <citation type="journal article" date="2019" name="IMA Fungus">
        <title>Genome sequencing and comparison of five Tilletia species to identify candidate genes for the detection of regulated species infecting wheat.</title>
        <authorList>
            <person name="Nguyen H.D.T."/>
            <person name="Sultana T."/>
            <person name="Kesanakurti P."/>
            <person name="Hambleton S."/>
        </authorList>
    </citation>
    <scope>NUCLEOTIDE SEQUENCE</scope>
    <source>
        <strain evidence="3">DAOMC 238032</strain>
    </source>
</reference>
<dbReference type="Proteomes" id="UP000077671">
    <property type="component" value="Unassembled WGS sequence"/>
</dbReference>
<dbReference type="EMBL" id="LWDD02000519">
    <property type="protein sequence ID" value="KAE8259523.1"/>
    <property type="molecule type" value="Genomic_DNA"/>
</dbReference>
<keyword evidence="2" id="KW-0472">Membrane</keyword>
<feature type="transmembrane region" description="Helical" evidence="2">
    <location>
        <begin position="250"/>
        <end position="273"/>
    </location>
</feature>
<dbReference type="AlphaFoldDB" id="A0A177V998"/>
<evidence type="ECO:0000313" key="3">
    <source>
        <dbReference type="EMBL" id="KAE8259523.1"/>
    </source>
</evidence>
<reference evidence="3" key="1">
    <citation type="submission" date="2016-04" db="EMBL/GenBank/DDBJ databases">
        <authorList>
            <person name="Nguyen H.D."/>
            <person name="Kesanakurti P."/>
            <person name="Cullis J."/>
            <person name="Levesque C.A."/>
            <person name="Hambleton S."/>
        </authorList>
    </citation>
    <scope>NUCLEOTIDE SEQUENCE</scope>
    <source>
        <strain evidence="3">DAOMC 238032</strain>
    </source>
</reference>
<feature type="transmembrane region" description="Helical" evidence="2">
    <location>
        <begin position="140"/>
        <end position="164"/>
    </location>
</feature>
<comment type="caution">
    <text evidence="3">The sequence shown here is derived from an EMBL/GenBank/DDBJ whole genome shotgun (WGS) entry which is preliminary data.</text>
</comment>
<feature type="transmembrane region" description="Helical" evidence="2">
    <location>
        <begin position="106"/>
        <end position="128"/>
    </location>
</feature>
<accession>A0A177V998</accession>
<feature type="transmembrane region" description="Helical" evidence="2">
    <location>
        <begin position="408"/>
        <end position="429"/>
    </location>
</feature>